<dbReference type="GO" id="GO:0043531">
    <property type="term" value="F:ADP binding"/>
    <property type="evidence" value="ECO:0007669"/>
    <property type="project" value="InterPro"/>
</dbReference>
<evidence type="ECO:0000313" key="2">
    <source>
        <dbReference type="EMBL" id="KAJ7645750.1"/>
    </source>
</evidence>
<evidence type="ECO:0000313" key="3">
    <source>
        <dbReference type="Proteomes" id="UP001221757"/>
    </source>
</evidence>
<dbReference type="EMBL" id="JARKIE010000394">
    <property type="protein sequence ID" value="KAJ7645750.1"/>
    <property type="molecule type" value="Genomic_DNA"/>
</dbReference>
<gene>
    <name evidence="2" type="ORF">B0H17DRAFT_1215922</name>
</gene>
<dbReference type="Gene3D" id="1.20.930.20">
    <property type="entry name" value="Adaptor protein Cbl, N-terminal domain"/>
    <property type="match status" value="1"/>
</dbReference>
<evidence type="ECO:0000259" key="1">
    <source>
        <dbReference type="Pfam" id="PF20703"/>
    </source>
</evidence>
<proteinExistence type="predicted"/>
<name>A0AAD7FZ09_MYCRO</name>
<feature type="domain" description="Novel STAND NTPase 1" evidence="1">
    <location>
        <begin position="208"/>
        <end position="345"/>
    </location>
</feature>
<keyword evidence="3" id="KW-1185">Reference proteome</keyword>
<dbReference type="Pfam" id="PF20703">
    <property type="entry name" value="nSTAND1"/>
    <property type="match status" value="1"/>
</dbReference>
<dbReference type="InterPro" id="IPR049052">
    <property type="entry name" value="nSTAND1"/>
</dbReference>
<protein>
    <recommendedName>
        <fullName evidence="1">Novel STAND NTPase 1 domain-containing protein</fullName>
    </recommendedName>
</protein>
<dbReference type="PANTHER" id="PTHR47691">
    <property type="entry name" value="REGULATOR-RELATED"/>
    <property type="match status" value="1"/>
</dbReference>
<dbReference type="CDD" id="cd21037">
    <property type="entry name" value="MLKL_NTD"/>
    <property type="match status" value="1"/>
</dbReference>
<dbReference type="InterPro" id="IPR027417">
    <property type="entry name" value="P-loop_NTPase"/>
</dbReference>
<dbReference type="InterPro" id="IPR059179">
    <property type="entry name" value="MLKL-like_MCAfunc"/>
</dbReference>
<dbReference type="GO" id="GO:0007166">
    <property type="term" value="P:cell surface receptor signaling pathway"/>
    <property type="evidence" value="ECO:0007669"/>
    <property type="project" value="InterPro"/>
</dbReference>
<dbReference type="Gene3D" id="3.40.50.300">
    <property type="entry name" value="P-loop containing nucleotide triphosphate hydrolases"/>
    <property type="match status" value="1"/>
</dbReference>
<comment type="caution">
    <text evidence="2">The sequence shown here is derived from an EMBL/GenBank/DDBJ whole genome shotgun (WGS) entry which is preliminary data.</text>
</comment>
<organism evidence="2 3">
    <name type="scientific">Mycena rosella</name>
    <name type="common">Pink bonnet</name>
    <name type="synonym">Agaricus rosellus</name>
    <dbReference type="NCBI Taxonomy" id="1033263"/>
    <lineage>
        <taxon>Eukaryota</taxon>
        <taxon>Fungi</taxon>
        <taxon>Dikarya</taxon>
        <taxon>Basidiomycota</taxon>
        <taxon>Agaricomycotina</taxon>
        <taxon>Agaricomycetes</taxon>
        <taxon>Agaricomycetidae</taxon>
        <taxon>Agaricales</taxon>
        <taxon>Marasmiineae</taxon>
        <taxon>Mycenaceae</taxon>
        <taxon>Mycena</taxon>
    </lineage>
</organism>
<dbReference type="AlphaFoldDB" id="A0AAD7FZ09"/>
<dbReference type="InterPro" id="IPR036537">
    <property type="entry name" value="Adaptor_Cbl_N_dom_sf"/>
</dbReference>
<dbReference type="Proteomes" id="UP001221757">
    <property type="component" value="Unassembled WGS sequence"/>
</dbReference>
<dbReference type="SUPFAM" id="SSF48452">
    <property type="entry name" value="TPR-like"/>
    <property type="match status" value="1"/>
</dbReference>
<accession>A0AAD7FZ09</accession>
<dbReference type="SUPFAM" id="SSF52540">
    <property type="entry name" value="P-loop containing nucleoside triphosphate hydrolases"/>
    <property type="match status" value="1"/>
</dbReference>
<dbReference type="Gene3D" id="1.25.40.10">
    <property type="entry name" value="Tetratricopeptide repeat domain"/>
    <property type="match status" value="2"/>
</dbReference>
<dbReference type="InterPro" id="IPR011990">
    <property type="entry name" value="TPR-like_helical_dom_sf"/>
</dbReference>
<reference evidence="2" key="1">
    <citation type="submission" date="2023-03" db="EMBL/GenBank/DDBJ databases">
        <title>Massive genome expansion in bonnet fungi (Mycena s.s.) driven by repeated elements and novel gene families across ecological guilds.</title>
        <authorList>
            <consortium name="Lawrence Berkeley National Laboratory"/>
            <person name="Harder C.B."/>
            <person name="Miyauchi S."/>
            <person name="Viragh M."/>
            <person name="Kuo A."/>
            <person name="Thoen E."/>
            <person name="Andreopoulos B."/>
            <person name="Lu D."/>
            <person name="Skrede I."/>
            <person name="Drula E."/>
            <person name="Henrissat B."/>
            <person name="Morin E."/>
            <person name="Kohler A."/>
            <person name="Barry K."/>
            <person name="LaButti K."/>
            <person name="Morin E."/>
            <person name="Salamov A."/>
            <person name="Lipzen A."/>
            <person name="Mereny Z."/>
            <person name="Hegedus B."/>
            <person name="Baldrian P."/>
            <person name="Stursova M."/>
            <person name="Weitz H."/>
            <person name="Taylor A."/>
            <person name="Grigoriev I.V."/>
            <person name="Nagy L.G."/>
            <person name="Martin F."/>
            <person name="Kauserud H."/>
        </authorList>
    </citation>
    <scope>NUCLEOTIDE SEQUENCE</scope>
    <source>
        <strain evidence="2">CBHHK067</strain>
    </source>
</reference>
<sequence length="1074" mass="118590">MARQRLQNIIEYTTLAASTAKDIANAGVPFLGSVVSLTLAILTAVETVRAHKKHCIQLVDEIHTVLCAIIGTYSAYAGDGGLPPVFLREIGSCMETLQRIYSLMKSQQGMGKIKQLFKQQDMASRLDSCKAELEQSLETFRMQAGTHATIKISQVRRDAKQRHEELIALVAAHPELTNSEWSSSGTRTTLSLSGQSCTSLALLPAPPQIFYGRETEQRDVIYILMQDAPARIAILGPGGMGKTALATAVVHHPGVIKKFTDRYFIGCHVTATCTDLLAVLADHLGVEQGPYLARRIARFLEYAPPALLVLDNFETPWENETRPDVENFLATLTAIAHVAVLITMRGAERPAKVKWTRPFLLPLCPLDDAAALQVFVHIADDCHDEGLVTQVLKLTGNLPLAVSLMASLVSHEGCEKTLSRWNAEKMRLLSDGYDKGSSLEISFTMSFTSSRMTREAQNLLRLLSILPDGLAQAELLQCNPLLLNVLSAKSALIKTSLAYVDNAQRLRVLTPIREYIGGVHPPSGALKTALRTHYHDILVLWKTVDKPTSESPDITIGRRLVEDYNNIRVVLSDALSAGCEDFRQTLLSALTFDQFSAFMNRGGNPLMDSFDPYLKEWGTDPIYGRYLMWQVREGRKAEMKANIARGHEYFKHARPQTKVQWYIAVGHSHRLYYEPAAAVDWYQRALSVASASETSSILVATALCHLAELMNVLGNHTAGMIYAQEARKRAEGALIKESHALNVEAVCCRSLGDLQHAASLLAKAEELLAACGLRGSFAHTNIECNRAEVLLLKTEYAEARQLNKTIVEAAEGRNMAVVARVNIALIDIQTGGEVGLIRSELDRCRALFKGPLAFPLGTMVCDATSVDLDLREGNMHQAKVNLERYLAASRRNCAEIEIFCLERLADIGLGLNEIDPTMEWAMVFLVCALHRRNMLAGMKALRCLGAVFSVMKEDNTALSLFEVARAGFVSMGVHRSQADCLRGMAEIRQRRGDFAKARDLCMEARPLYERCLQTREIELIDAKARDMGEALLAQSGPTLATLAQLQVPVEDPQIRAIEDMLFNEEVELSGVVQL</sequence>
<dbReference type="PANTHER" id="PTHR47691:SF3">
    <property type="entry name" value="HTH-TYPE TRANSCRIPTIONAL REGULATOR RV0890C-RELATED"/>
    <property type="match status" value="1"/>
</dbReference>